<evidence type="ECO:0000313" key="4">
    <source>
        <dbReference type="Proteomes" id="UP000681967"/>
    </source>
</evidence>
<dbReference type="Pfam" id="PF00076">
    <property type="entry name" value="RRM_1"/>
    <property type="match status" value="1"/>
</dbReference>
<reference evidence="3" key="1">
    <citation type="submission" date="2021-02" db="EMBL/GenBank/DDBJ databases">
        <authorList>
            <person name="Nowell W R."/>
        </authorList>
    </citation>
    <scope>NUCLEOTIDE SEQUENCE</scope>
</reference>
<protein>
    <recommendedName>
        <fullName evidence="2">RRM domain-containing protein</fullName>
    </recommendedName>
</protein>
<evidence type="ECO:0000313" key="3">
    <source>
        <dbReference type="EMBL" id="CAF4837818.1"/>
    </source>
</evidence>
<name>A0A8S3BL87_9BILA</name>
<proteinExistence type="predicted"/>
<evidence type="ECO:0000256" key="1">
    <source>
        <dbReference type="PROSITE-ProRule" id="PRU00176"/>
    </source>
</evidence>
<sequence>MPQRPISEDYIRDVFNRFGNLIDVRMINPQVCHVMFSDETSADTALETMNGQEIAFVRIRIVESDKSVDSTTASVVHRKRQKV</sequence>
<dbReference type="AlphaFoldDB" id="A0A8S3BL87"/>
<dbReference type="GO" id="GO:0003723">
    <property type="term" value="F:RNA binding"/>
    <property type="evidence" value="ECO:0007669"/>
    <property type="project" value="UniProtKB-UniRule"/>
</dbReference>
<dbReference type="Gene3D" id="3.30.70.330">
    <property type="match status" value="1"/>
</dbReference>
<keyword evidence="1" id="KW-0694">RNA-binding</keyword>
<accession>A0A8S3BL87</accession>
<evidence type="ECO:0000259" key="2">
    <source>
        <dbReference type="PROSITE" id="PS50102"/>
    </source>
</evidence>
<dbReference type="InterPro" id="IPR000504">
    <property type="entry name" value="RRM_dom"/>
</dbReference>
<gene>
    <name evidence="3" type="ORF">BYL167_LOCUS49706</name>
</gene>
<dbReference type="EMBL" id="CAJOBH010148721">
    <property type="protein sequence ID" value="CAF4837818.1"/>
    <property type="molecule type" value="Genomic_DNA"/>
</dbReference>
<dbReference type="InterPro" id="IPR035979">
    <property type="entry name" value="RBD_domain_sf"/>
</dbReference>
<dbReference type="SUPFAM" id="SSF54928">
    <property type="entry name" value="RNA-binding domain, RBD"/>
    <property type="match status" value="1"/>
</dbReference>
<dbReference type="PROSITE" id="PS50102">
    <property type="entry name" value="RRM"/>
    <property type="match status" value="1"/>
</dbReference>
<comment type="caution">
    <text evidence="3">The sequence shown here is derived from an EMBL/GenBank/DDBJ whole genome shotgun (WGS) entry which is preliminary data.</text>
</comment>
<organism evidence="3 4">
    <name type="scientific">Rotaria magnacalcarata</name>
    <dbReference type="NCBI Taxonomy" id="392030"/>
    <lineage>
        <taxon>Eukaryota</taxon>
        <taxon>Metazoa</taxon>
        <taxon>Spiralia</taxon>
        <taxon>Gnathifera</taxon>
        <taxon>Rotifera</taxon>
        <taxon>Eurotatoria</taxon>
        <taxon>Bdelloidea</taxon>
        <taxon>Philodinida</taxon>
        <taxon>Philodinidae</taxon>
        <taxon>Rotaria</taxon>
    </lineage>
</organism>
<dbReference type="Proteomes" id="UP000681967">
    <property type="component" value="Unassembled WGS sequence"/>
</dbReference>
<dbReference type="InterPro" id="IPR012677">
    <property type="entry name" value="Nucleotide-bd_a/b_plait_sf"/>
</dbReference>
<feature type="domain" description="RRM" evidence="2">
    <location>
        <begin position="1"/>
        <end position="66"/>
    </location>
</feature>